<proteinExistence type="predicted"/>
<gene>
    <name evidence="1" type="ORF">ACFFTP_00920</name>
</gene>
<organism evidence="1 2">
    <name type="scientific">Streptomyces roseoviridis</name>
    <dbReference type="NCBI Taxonomy" id="67361"/>
    <lineage>
        <taxon>Bacteria</taxon>
        <taxon>Bacillati</taxon>
        <taxon>Actinomycetota</taxon>
        <taxon>Actinomycetes</taxon>
        <taxon>Kitasatosporales</taxon>
        <taxon>Streptomycetaceae</taxon>
        <taxon>Streptomyces</taxon>
    </lineage>
</organism>
<protein>
    <recommendedName>
        <fullName evidence="3">DNA-binding protein</fullName>
    </recommendedName>
</protein>
<reference evidence="1 2" key="1">
    <citation type="submission" date="2024-09" db="EMBL/GenBank/DDBJ databases">
        <authorList>
            <person name="Sun Q."/>
            <person name="Mori K."/>
        </authorList>
    </citation>
    <scope>NUCLEOTIDE SEQUENCE [LARGE SCALE GENOMIC DNA]</scope>
    <source>
        <strain evidence="1 2">JCM 4414</strain>
    </source>
</reference>
<dbReference type="Proteomes" id="UP001589716">
    <property type="component" value="Unassembled WGS sequence"/>
</dbReference>
<evidence type="ECO:0008006" key="3">
    <source>
        <dbReference type="Google" id="ProtNLM"/>
    </source>
</evidence>
<comment type="caution">
    <text evidence="1">The sequence shown here is derived from an EMBL/GenBank/DDBJ whole genome shotgun (WGS) entry which is preliminary data.</text>
</comment>
<evidence type="ECO:0000313" key="2">
    <source>
        <dbReference type="Proteomes" id="UP001589716"/>
    </source>
</evidence>
<dbReference type="EMBL" id="JBHMCT010000002">
    <property type="protein sequence ID" value="MFB9552756.1"/>
    <property type="molecule type" value="Genomic_DNA"/>
</dbReference>
<sequence length="303" mass="32412">MSVVTTVCAGAGCVRREAAGRARRPAAAASRLCLDCHERLVRDLNRLPELYEECARHLDGSGGDRGLEKTSGGPLPGMPFNLRAADVRTSILAVLSGWAGLVLEERGLAGPRRAVGPLVHFLTRHGSWLAAHDAAGEVSAEVAQLVRRALGVIDPATSRRIAVGECVEPGCSGALTAVVRPRQPQLPATITCGADSSHHWVGHEWLQLSRRIGAATAGASRADEEGGGTGTAAVPARTGTVTDLDAEVRWMTAADIARLWDMPPGSVYRHASTQKWRRRSRNGRTYYHAGDVYETLHRRDEAA</sequence>
<accession>A0ABV5QH01</accession>
<name>A0ABV5QH01_9ACTN</name>
<evidence type="ECO:0000313" key="1">
    <source>
        <dbReference type="EMBL" id="MFB9552756.1"/>
    </source>
</evidence>
<dbReference type="RefSeq" id="WP_345487430.1">
    <property type="nucleotide sequence ID" value="NZ_BAAAWU010000001.1"/>
</dbReference>
<keyword evidence="2" id="KW-1185">Reference proteome</keyword>